<dbReference type="EMBL" id="JPWJ01000003">
    <property type="protein sequence ID" value="RCK51353.1"/>
    <property type="molecule type" value="Genomic_DNA"/>
</dbReference>
<sequence length="100" mass="10789">MPGEMNLKLILQNTGTEPLHLTSLAPQTGWKSAPPHHLAANSQSDCEIVAADELTITLRYGMHHIGLHLGNGKLQVEPGDSKLIRQKLDGHIAELTLALA</sequence>
<dbReference type="EMBL" id="OBMM01000002">
    <property type="protein sequence ID" value="SOC17480.1"/>
    <property type="molecule type" value="Genomic_DNA"/>
</dbReference>
<evidence type="ECO:0000313" key="2">
    <source>
        <dbReference type="EMBL" id="SOC17480.1"/>
    </source>
</evidence>
<organism evidence="1 4">
    <name type="scientific">Thalassospira xiamenensis</name>
    <dbReference type="NCBI Taxonomy" id="220697"/>
    <lineage>
        <taxon>Bacteria</taxon>
        <taxon>Pseudomonadati</taxon>
        <taxon>Pseudomonadota</taxon>
        <taxon>Alphaproteobacteria</taxon>
        <taxon>Rhodospirillales</taxon>
        <taxon>Thalassospiraceae</taxon>
        <taxon>Thalassospira</taxon>
    </lineage>
</organism>
<proteinExistence type="predicted"/>
<dbReference type="Proteomes" id="UP000252266">
    <property type="component" value="Unassembled WGS sequence"/>
</dbReference>
<evidence type="ECO:0000313" key="1">
    <source>
        <dbReference type="EMBL" id="RCK51353.1"/>
    </source>
</evidence>
<name>A0A154KR34_9PROT</name>
<dbReference type="AlphaFoldDB" id="A0A154KR34"/>
<dbReference type="RefSeq" id="WP_062950053.1">
    <property type="nucleotide sequence ID" value="NZ_JALLPZ010000002.1"/>
</dbReference>
<reference evidence="1 4" key="1">
    <citation type="submission" date="2014-07" db="EMBL/GenBank/DDBJ databases">
        <title>Draft genome sequence of Thalassospira xiamenensis IB13.</title>
        <authorList>
            <person name="Lai Q."/>
            <person name="Shao Z."/>
        </authorList>
    </citation>
    <scope>NUCLEOTIDE SEQUENCE [LARGE SCALE GENOMIC DNA]</scope>
    <source>
        <strain evidence="1 4">IB13</strain>
    </source>
</reference>
<evidence type="ECO:0000313" key="4">
    <source>
        <dbReference type="Proteomes" id="UP000252266"/>
    </source>
</evidence>
<dbReference type="Proteomes" id="UP000219068">
    <property type="component" value="Unassembled WGS sequence"/>
</dbReference>
<protein>
    <submittedName>
        <fullName evidence="1">Uncharacterized protein</fullName>
    </submittedName>
</protein>
<reference evidence="2 3" key="2">
    <citation type="submission" date="2017-08" db="EMBL/GenBank/DDBJ databases">
        <authorList>
            <person name="de Groot N.N."/>
        </authorList>
    </citation>
    <scope>NUCLEOTIDE SEQUENCE [LARGE SCALE GENOMIC DNA]</scope>
    <source>
        <strain evidence="2 3">USBA 78</strain>
    </source>
</reference>
<gene>
    <name evidence="2" type="ORF">SAMN05428964_102507</name>
    <name evidence="1" type="ORF">TH44_07345</name>
</gene>
<accession>A0A154KR34</accession>
<evidence type="ECO:0000313" key="3">
    <source>
        <dbReference type="Proteomes" id="UP000219068"/>
    </source>
</evidence>